<feature type="domain" description="Heme haloperoxidase family profile" evidence="8">
    <location>
        <begin position="49"/>
        <end position="259"/>
    </location>
</feature>
<dbReference type="Gene3D" id="1.10.489.10">
    <property type="entry name" value="Chloroperoxidase-like"/>
    <property type="match status" value="1"/>
</dbReference>
<reference evidence="9" key="1">
    <citation type="submission" date="2023-03" db="EMBL/GenBank/DDBJ databases">
        <title>Massive genome expansion in bonnet fungi (Mycena s.s.) driven by repeated elements and novel gene families across ecological guilds.</title>
        <authorList>
            <consortium name="Lawrence Berkeley National Laboratory"/>
            <person name="Harder C.B."/>
            <person name="Miyauchi S."/>
            <person name="Viragh M."/>
            <person name="Kuo A."/>
            <person name="Thoen E."/>
            <person name="Andreopoulos B."/>
            <person name="Lu D."/>
            <person name="Skrede I."/>
            <person name="Drula E."/>
            <person name="Henrissat B."/>
            <person name="Morin E."/>
            <person name="Kohler A."/>
            <person name="Barry K."/>
            <person name="LaButti K."/>
            <person name="Morin E."/>
            <person name="Salamov A."/>
            <person name="Lipzen A."/>
            <person name="Mereny Z."/>
            <person name="Hegedus B."/>
            <person name="Baldrian P."/>
            <person name="Stursova M."/>
            <person name="Weitz H."/>
            <person name="Taylor A."/>
            <person name="Grigoriev I.V."/>
            <person name="Nagy L.G."/>
            <person name="Martin F."/>
            <person name="Kauserud H."/>
        </authorList>
    </citation>
    <scope>NUCLEOTIDE SEQUENCE</scope>
    <source>
        <strain evidence="9">CBHHK188m</strain>
    </source>
</reference>
<comment type="cofactor">
    <cofactor evidence="1">
        <name>heme b</name>
        <dbReference type="ChEBI" id="CHEBI:60344"/>
    </cofactor>
</comment>
<keyword evidence="6" id="KW-0408">Iron</keyword>
<evidence type="ECO:0000313" key="10">
    <source>
        <dbReference type="Proteomes" id="UP001215280"/>
    </source>
</evidence>
<evidence type="ECO:0000259" key="8">
    <source>
        <dbReference type="PROSITE" id="PS51405"/>
    </source>
</evidence>
<dbReference type="SUPFAM" id="SSF47571">
    <property type="entry name" value="Cloroperoxidase"/>
    <property type="match status" value="1"/>
</dbReference>
<evidence type="ECO:0000256" key="6">
    <source>
        <dbReference type="ARBA" id="ARBA00023004"/>
    </source>
</evidence>
<evidence type="ECO:0000256" key="5">
    <source>
        <dbReference type="ARBA" id="ARBA00023002"/>
    </source>
</evidence>
<dbReference type="PANTHER" id="PTHR33577:SF18">
    <property type="entry name" value="HEME HALOPEROXIDASE FAMILY PROFILE DOMAIN-CONTAINING PROTEIN"/>
    <property type="match status" value="1"/>
</dbReference>
<keyword evidence="2" id="KW-0575">Peroxidase</keyword>
<dbReference type="GO" id="GO:0004601">
    <property type="term" value="F:peroxidase activity"/>
    <property type="evidence" value="ECO:0007669"/>
    <property type="project" value="UniProtKB-KW"/>
</dbReference>
<evidence type="ECO:0000256" key="7">
    <source>
        <dbReference type="ARBA" id="ARBA00025795"/>
    </source>
</evidence>
<keyword evidence="3" id="KW-0349">Heme</keyword>
<dbReference type="Proteomes" id="UP001215280">
    <property type="component" value="Unassembled WGS sequence"/>
</dbReference>
<keyword evidence="10" id="KW-1185">Reference proteome</keyword>
<dbReference type="GO" id="GO:0046872">
    <property type="term" value="F:metal ion binding"/>
    <property type="evidence" value="ECO:0007669"/>
    <property type="project" value="UniProtKB-KW"/>
</dbReference>
<protein>
    <submittedName>
        <fullName evidence="9">Chloroperoxidase</fullName>
    </submittedName>
</protein>
<dbReference type="PANTHER" id="PTHR33577">
    <property type="entry name" value="STERIGMATOCYSTIN BIOSYNTHESIS PEROXIDASE STCC-RELATED"/>
    <property type="match status" value="1"/>
</dbReference>
<evidence type="ECO:0000256" key="3">
    <source>
        <dbReference type="ARBA" id="ARBA00022617"/>
    </source>
</evidence>
<dbReference type="AlphaFoldDB" id="A0AAD7I327"/>
<name>A0AAD7I327_9AGAR</name>
<gene>
    <name evidence="9" type="ORF">DFH07DRAFT_846179</name>
</gene>
<keyword evidence="4" id="KW-0479">Metal-binding</keyword>
<evidence type="ECO:0000256" key="4">
    <source>
        <dbReference type="ARBA" id="ARBA00022723"/>
    </source>
</evidence>
<proteinExistence type="inferred from homology"/>
<evidence type="ECO:0000256" key="1">
    <source>
        <dbReference type="ARBA" id="ARBA00001970"/>
    </source>
</evidence>
<dbReference type="Pfam" id="PF01328">
    <property type="entry name" value="Peroxidase_2"/>
    <property type="match status" value="1"/>
</dbReference>
<dbReference type="PROSITE" id="PS51405">
    <property type="entry name" value="HEME_HALOPEROXIDASE"/>
    <property type="match status" value="1"/>
</dbReference>
<keyword evidence="5" id="KW-0560">Oxidoreductase</keyword>
<sequence length="286" mass="31076">MAVSSSAGKVLEDIPIFVWDAWLALVNLVLPNKKVGTVVPHGNPGFEGKWPDFVPPKEGDSRSCCPALNALANHGILPHDGKNIKFTEMTDKVRTTFNFAPSFCLFVPTFAANTLGKNYKMDACDLAELSLHNGIEHDASLTRQDTKLDPDQGKPHLPFVHGLLGSATGKDKDGNLTLTEADLSRFSGKRRAEARATNPDFTLDKFHKMFGSANSSTLLTIFGGKVSDLEPFLVEERIPEGWEPKIRSPMGLTFIAFNHTVLKVENGIKEEPVVQAVPPEGSNGAA</sequence>
<dbReference type="InterPro" id="IPR000028">
    <property type="entry name" value="Chloroperoxidase"/>
</dbReference>
<accession>A0AAD7I327</accession>
<evidence type="ECO:0000313" key="9">
    <source>
        <dbReference type="EMBL" id="KAJ7732777.1"/>
    </source>
</evidence>
<dbReference type="InterPro" id="IPR036851">
    <property type="entry name" value="Chloroperoxidase-like_sf"/>
</dbReference>
<comment type="similarity">
    <text evidence="7">Belongs to the chloroperoxidase family.</text>
</comment>
<organism evidence="9 10">
    <name type="scientific">Mycena maculata</name>
    <dbReference type="NCBI Taxonomy" id="230809"/>
    <lineage>
        <taxon>Eukaryota</taxon>
        <taxon>Fungi</taxon>
        <taxon>Dikarya</taxon>
        <taxon>Basidiomycota</taxon>
        <taxon>Agaricomycotina</taxon>
        <taxon>Agaricomycetes</taxon>
        <taxon>Agaricomycetidae</taxon>
        <taxon>Agaricales</taxon>
        <taxon>Marasmiineae</taxon>
        <taxon>Mycenaceae</taxon>
        <taxon>Mycena</taxon>
    </lineage>
</organism>
<dbReference type="EMBL" id="JARJLG010000172">
    <property type="protein sequence ID" value="KAJ7732777.1"/>
    <property type="molecule type" value="Genomic_DNA"/>
</dbReference>
<evidence type="ECO:0000256" key="2">
    <source>
        <dbReference type="ARBA" id="ARBA00022559"/>
    </source>
</evidence>
<comment type="caution">
    <text evidence="9">The sequence shown here is derived from an EMBL/GenBank/DDBJ whole genome shotgun (WGS) entry which is preliminary data.</text>
</comment>